<gene>
    <name evidence="8" type="ORF">DPMN_083801</name>
</gene>
<evidence type="ECO:0000256" key="3">
    <source>
        <dbReference type="ARBA" id="ARBA00022475"/>
    </source>
</evidence>
<evidence type="ECO:0000313" key="8">
    <source>
        <dbReference type="EMBL" id="KAH3696338.1"/>
    </source>
</evidence>
<dbReference type="GO" id="GO:0070782">
    <property type="term" value="P:phosphatidylserine exposure on apoptotic cell surface"/>
    <property type="evidence" value="ECO:0007669"/>
    <property type="project" value="TreeGrafter"/>
</dbReference>
<dbReference type="InterPro" id="IPR018629">
    <property type="entry name" value="XK-rel"/>
</dbReference>
<dbReference type="InterPro" id="IPR050895">
    <property type="entry name" value="XK-related_scramblase"/>
</dbReference>
<accession>A0A9D4BK79</accession>
<dbReference type="PANTHER" id="PTHR16024">
    <property type="entry name" value="XK-RELATED PROTEIN"/>
    <property type="match status" value="1"/>
</dbReference>
<comment type="caution">
    <text evidence="8">The sequence shown here is derived from an EMBL/GenBank/DDBJ whole genome shotgun (WGS) entry which is preliminary data.</text>
</comment>
<evidence type="ECO:0000256" key="6">
    <source>
        <dbReference type="ARBA" id="ARBA00023136"/>
    </source>
</evidence>
<evidence type="ECO:0000256" key="5">
    <source>
        <dbReference type="ARBA" id="ARBA00022989"/>
    </source>
</evidence>
<evidence type="ECO:0000256" key="1">
    <source>
        <dbReference type="ARBA" id="ARBA00004651"/>
    </source>
</evidence>
<keyword evidence="3" id="KW-1003">Cell membrane</keyword>
<keyword evidence="9" id="KW-1185">Reference proteome</keyword>
<evidence type="ECO:0000256" key="7">
    <source>
        <dbReference type="RuleBase" id="RU910716"/>
    </source>
</evidence>
<keyword evidence="6 7" id="KW-0472">Membrane</keyword>
<keyword evidence="5 7" id="KW-1133">Transmembrane helix</keyword>
<dbReference type="GO" id="GO:0043652">
    <property type="term" value="P:engulfment of apoptotic cell"/>
    <property type="evidence" value="ECO:0007669"/>
    <property type="project" value="TreeGrafter"/>
</dbReference>
<dbReference type="AlphaFoldDB" id="A0A9D4BK79"/>
<evidence type="ECO:0000313" key="9">
    <source>
        <dbReference type="Proteomes" id="UP000828390"/>
    </source>
</evidence>
<dbReference type="Proteomes" id="UP000828390">
    <property type="component" value="Unassembled WGS sequence"/>
</dbReference>
<dbReference type="Pfam" id="PF09815">
    <property type="entry name" value="XK-related"/>
    <property type="match status" value="1"/>
</dbReference>
<dbReference type="PANTHER" id="PTHR16024:SF6">
    <property type="entry name" value="XK-RELATED PROTEIN"/>
    <property type="match status" value="1"/>
</dbReference>
<reference evidence="8" key="2">
    <citation type="submission" date="2020-11" db="EMBL/GenBank/DDBJ databases">
        <authorList>
            <person name="McCartney M.A."/>
            <person name="Auch B."/>
            <person name="Kono T."/>
            <person name="Mallez S."/>
            <person name="Becker A."/>
            <person name="Gohl D.M."/>
            <person name="Silverstein K.A.T."/>
            <person name="Koren S."/>
            <person name="Bechman K.B."/>
            <person name="Herman A."/>
            <person name="Abrahante J.E."/>
            <person name="Garbe J."/>
        </authorList>
    </citation>
    <scope>NUCLEOTIDE SEQUENCE</scope>
    <source>
        <strain evidence="8">Duluth1</strain>
        <tissue evidence="8">Whole animal</tissue>
    </source>
</reference>
<feature type="transmembrane region" description="Helical" evidence="7">
    <location>
        <begin position="208"/>
        <end position="228"/>
    </location>
</feature>
<organism evidence="8 9">
    <name type="scientific">Dreissena polymorpha</name>
    <name type="common">Zebra mussel</name>
    <name type="synonym">Mytilus polymorpha</name>
    <dbReference type="NCBI Taxonomy" id="45954"/>
    <lineage>
        <taxon>Eukaryota</taxon>
        <taxon>Metazoa</taxon>
        <taxon>Spiralia</taxon>
        <taxon>Lophotrochozoa</taxon>
        <taxon>Mollusca</taxon>
        <taxon>Bivalvia</taxon>
        <taxon>Autobranchia</taxon>
        <taxon>Heteroconchia</taxon>
        <taxon>Euheterodonta</taxon>
        <taxon>Imparidentia</taxon>
        <taxon>Neoheterodontei</taxon>
        <taxon>Myida</taxon>
        <taxon>Dreissenoidea</taxon>
        <taxon>Dreissenidae</taxon>
        <taxon>Dreissena</taxon>
    </lineage>
</organism>
<reference evidence="8" key="1">
    <citation type="journal article" date="2019" name="bioRxiv">
        <title>The Genome of the Zebra Mussel, Dreissena polymorpha: A Resource for Invasive Species Research.</title>
        <authorList>
            <person name="McCartney M.A."/>
            <person name="Auch B."/>
            <person name="Kono T."/>
            <person name="Mallez S."/>
            <person name="Zhang Y."/>
            <person name="Obille A."/>
            <person name="Becker A."/>
            <person name="Abrahante J.E."/>
            <person name="Garbe J."/>
            <person name="Badalamenti J.P."/>
            <person name="Herman A."/>
            <person name="Mangelson H."/>
            <person name="Liachko I."/>
            <person name="Sullivan S."/>
            <person name="Sone E.D."/>
            <person name="Koren S."/>
            <person name="Silverstein K.A.T."/>
            <person name="Beckman K.B."/>
            <person name="Gohl D.M."/>
        </authorList>
    </citation>
    <scope>NUCLEOTIDE SEQUENCE</scope>
    <source>
        <strain evidence="8">Duluth1</strain>
        <tissue evidence="8">Whole animal</tissue>
    </source>
</reference>
<evidence type="ECO:0000256" key="4">
    <source>
        <dbReference type="ARBA" id="ARBA00022692"/>
    </source>
</evidence>
<dbReference type="GO" id="GO:1902742">
    <property type="term" value="P:apoptotic process involved in development"/>
    <property type="evidence" value="ECO:0007669"/>
    <property type="project" value="TreeGrafter"/>
</dbReference>
<proteinExistence type="inferred from homology"/>
<feature type="transmembrane region" description="Helical" evidence="7">
    <location>
        <begin position="234"/>
        <end position="254"/>
    </location>
</feature>
<feature type="transmembrane region" description="Helical" evidence="7">
    <location>
        <begin position="149"/>
        <end position="168"/>
    </location>
</feature>
<name>A0A9D4BK79_DREPO</name>
<dbReference type="EMBL" id="JAIWYP010000016">
    <property type="protein sequence ID" value="KAH3696338.1"/>
    <property type="molecule type" value="Genomic_DNA"/>
</dbReference>
<keyword evidence="4 7" id="KW-0812">Transmembrane</keyword>
<comment type="similarity">
    <text evidence="2 7">Belongs to the XK family.</text>
</comment>
<sequence>MTCFMMGPVIRQIEYLYNGIKSRDKNLSEAVRKRHYTFMRCEDVDASCIRMFECFLEAAPQLLLQIYILMEYREEEVTWLISGIRVVSMLSSWSSLAISMVSYHKALRFSHEDRGNMSIPGSILYFLWRAVEIGPRVIALGMFASQFKWGVFIVVGVHWIAMSSWLICQKTQFYQNRCEEKCFNFVCGYVLVFCFLNVRDGRTRYRMILYYFIFYIENWLMLGFWFYFTDAKSQWFYLPTLFVVSVSIILHLIFQSLYYGCFHPLGRGAIPCCPDCEEYTCFESLCYDLEPEEKYTMQTEHVTTSV</sequence>
<protein>
    <recommendedName>
        <fullName evidence="7">XK-related protein</fullName>
    </recommendedName>
</protein>
<dbReference type="GO" id="GO:0005886">
    <property type="term" value="C:plasma membrane"/>
    <property type="evidence" value="ECO:0007669"/>
    <property type="project" value="UniProtKB-SubCell"/>
</dbReference>
<evidence type="ECO:0000256" key="2">
    <source>
        <dbReference type="ARBA" id="ARBA00008789"/>
    </source>
</evidence>
<comment type="subcellular location">
    <subcellularLocation>
        <location evidence="1">Cell membrane</location>
        <topology evidence="1">Multi-pass membrane protein</topology>
    </subcellularLocation>
    <subcellularLocation>
        <location evidence="7">Membrane</location>
        <topology evidence="7">Multi-pass membrane protein</topology>
    </subcellularLocation>
</comment>